<dbReference type="InterPro" id="IPR054272">
    <property type="entry name" value="DUF7003"/>
</dbReference>
<evidence type="ECO:0000313" key="1">
    <source>
        <dbReference type="EMBL" id="KQL58248.1"/>
    </source>
</evidence>
<protein>
    <submittedName>
        <fullName evidence="1">Uncharacterized protein</fullName>
    </submittedName>
</protein>
<accession>A0A9D5DS96</accession>
<gene>
    <name evidence="1" type="ORF">AN965_04670</name>
</gene>
<proteinExistence type="predicted"/>
<organism evidence="1 2">
    <name type="scientific">Alkalicoccobacillus plakortidis</name>
    <dbReference type="NCBI Taxonomy" id="444060"/>
    <lineage>
        <taxon>Bacteria</taxon>
        <taxon>Bacillati</taxon>
        <taxon>Bacillota</taxon>
        <taxon>Bacilli</taxon>
        <taxon>Bacillales</taxon>
        <taxon>Bacillaceae</taxon>
        <taxon>Alkalicoccobacillus</taxon>
    </lineage>
</organism>
<sequence length="230" mass="26604">MCSKNLSVFEVLDNSIKAGDISLLDNFNFDFAKGKLSVFVNENHWLITFQFLGISKLGPSIDVQIVGSDVTSGSDGILWEEPFIFLDKQGNYIDIEDVEAGFTKDNFEISVRNKTFNFKVGKDLKERINDKNEWITALREMVKNKNFLELVWLTEEEQLEQAALSSSYYCIYSTENWPHPVSDTDSTQNYSFFKSVAHAISKNNADYIVDNEESNTYWKIWEKFDSVNFW</sequence>
<keyword evidence="2" id="KW-1185">Reference proteome</keyword>
<evidence type="ECO:0000313" key="2">
    <source>
        <dbReference type="Proteomes" id="UP000051061"/>
    </source>
</evidence>
<dbReference type="Proteomes" id="UP000051061">
    <property type="component" value="Unassembled WGS sequence"/>
</dbReference>
<name>A0A9D5DS96_9BACI</name>
<comment type="caution">
    <text evidence="1">The sequence shown here is derived from an EMBL/GenBank/DDBJ whole genome shotgun (WGS) entry which is preliminary data.</text>
</comment>
<dbReference type="EMBL" id="LJJD01000011">
    <property type="protein sequence ID" value="KQL58248.1"/>
    <property type="molecule type" value="Genomic_DNA"/>
</dbReference>
<dbReference type="Pfam" id="PF22535">
    <property type="entry name" value="DUF7003"/>
    <property type="match status" value="1"/>
</dbReference>
<reference evidence="1 2" key="1">
    <citation type="submission" date="2015-09" db="EMBL/GenBank/DDBJ databases">
        <title>Genome sequencing project for genomic taxonomy and phylogenomics of Bacillus-like bacteria.</title>
        <authorList>
            <person name="Liu B."/>
            <person name="Wang J."/>
            <person name="Zhu Y."/>
            <person name="Liu G."/>
            <person name="Chen Q."/>
            <person name="Chen Z."/>
            <person name="Lan J."/>
            <person name="Che J."/>
            <person name="Ge C."/>
            <person name="Shi H."/>
            <person name="Pan Z."/>
            <person name="Liu X."/>
        </authorList>
    </citation>
    <scope>NUCLEOTIDE SEQUENCE [LARGE SCALE GENOMIC DNA]</scope>
    <source>
        <strain evidence="1 2">DSM 19153</strain>
    </source>
</reference>
<dbReference type="AlphaFoldDB" id="A0A9D5DS96"/>